<evidence type="ECO:0008006" key="3">
    <source>
        <dbReference type="Google" id="ProtNLM"/>
    </source>
</evidence>
<dbReference type="InterPro" id="IPR024702">
    <property type="entry name" value="Uncharacterised_YmfJ"/>
</dbReference>
<gene>
    <name evidence="1" type="ORF">SAMN00808754_2750</name>
</gene>
<dbReference type="STRING" id="698762.SAMN00808754_2750"/>
<name>A0A1W1W0K1_9FIRM</name>
<reference evidence="1 2" key="1">
    <citation type="submission" date="2017-04" db="EMBL/GenBank/DDBJ databases">
        <authorList>
            <person name="Afonso C.L."/>
            <person name="Miller P.J."/>
            <person name="Scott M.A."/>
            <person name="Spackman E."/>
            <person name="Goraichik I."/>
            <person name="Dimitrov K.M."/>
            <person name="Suarez D.L."/>
            <person name="Swayne D.E."/>
        </authorList>
    </citation>
    <scope>NUCLEOTIDE SEQUENCE [LARGE SCALE GENOMIC DNA]</scope>
    <source>
        <strain evidence="1 2">ToBE</strain>
    </source>
</reference>
<dbReference type="EMBL" id="LT838272">
    <property type="protein sequence ID" value="SMB99106.1"/>
    <property type="molecule type" value="Genomic_DNA"/>
</dbReference>
<dbReference type="Proteomes" id="UP000192569">
    <property type="component" value="Chromosome I"/>
</dbReference>
<evidence type="ECO:0000313" key="2">
    <source>
        <dbReference type="Proteomes" id="UP000192569"/>
    </source>
</evidence>
<dbReference type="PIRSF" id="PIRSF004764">
    <property type="entry name" value="YmfJ"/>
    <property type="match status" value="1"/>
</dbReference>
<protein>
    <recommendedName>
        <fullName evidence="3">DUF3243 domain-containing protein</fullName>
    </recommendedName>
</protein>
<dbReference type="RefSeq" id="WP_084666454.1">
    <property type="nucleotide sequence ID" value="NZ_LT838272.1"/>
</dbReference>
<dbReference type="Pfam" id="PF11588">
    <property type="entry name" value="DUF3243"/>
    <property type="match status" value="1"/>
</dbReference>
<accession>A0A1W1W0K1</accession>
<proteinExistence type="predicted"/>
<dbReference type="Gene3D" id="1.10.760.20">
    <property type="entry name" value="Protein of unknown function DUF3243"/>
    <property type="match status" value="1"/>
</dbReference>
<dbReference type="InterPro" id="IPR038292">
    <property type="entry name" value="YmfJ/YflH_sf"/>
</dbReference>
<keyword evidence="2" id="KW-1185">Reference proteome</keyword>
<dbReference type="AlphaFoldDB" id="A0A1W1W0K1"/>
<dbReference type="OrthoDB" id="2382009at2"/>
<evidence type="ECO:0000313" key="1">
    <source>
        <dbReference type="EMBL" id="SMB99106.1"/>
    </source>
</evidence>
<sequence>MAEGEKGWQEWKNTLATAVNIGNFVGMNENTIEGLAYRIGNFLAARVDPANREQRVLKELWDAANEDQRRVLAQVITQMVSDGQK</sequence>
<organism evidence="1 2">
    <name type="scientific">Thermanaeromonas toyohensis ToBE</name>
    <dbReference type="NCBI Taxonomy" id="698762"/>
    <lineage>
        <taxon>Bacteria</taxon>
        <taxon>Bacillati</taxon>
        <taxon>Bacillota</taxon>
        <taxon>Clostridia</taxon>
        <taxon>Neomoorellales</taxon>
        <taxon>Neomoorellaceae</taxon>
        <taxon>Thermanaeromonas</taxon>
    </lineage>
</organism>
<dbReference type="InterPro" id="IPR021637">
    <property type="entry name" value="DUF3243"/>
</dbReference>